<reference evidence="2" key="2">
    <citation type="submission" date="2023-06" db="EMBL/GenBank/DDBJ databases">
        <authorList>
            <consortium name="Lawrence Berkeley National Laboratory"/>
            <person name="Haridas S."/>
            <person name="Hensen N."/>
            <person name="Bonometti L."/>
            <person name="Westerberg I."/>
            <person name="Brannstrom I.O."/>
            <person name="Guillou S."/>
            <person name="Cros-Aarteil S."/>
            <person name="Calhoun S."/>
            <person name="Kuo A."/>
            <person name="Mondo S."/>
            <person name="Pangilinan J."/>
            <person name="Riley R."/>
            <person name="Labutti K."/>
            <person name="Andreopoulos B."/>
            <person name="Lipzen A."/>
            <person name="Chen C."/>
            <person name="Yanf M."/>
            <person name="Daum C."/>
            <person name="Ng V."/>
            <person name="Clum A."/>
            <person name="Steindorff A."/>
            <person name="Ohm R."/>
            <person name="Martin F."/>
            <person name="Silar P."/>
            <person name="Natvig D."/>
            <person name="Lalanne C."/>
            <person name="Gautier V."/>
            <person name="Ament-Velasquez S.L."/>
            <person name="Kruys A."/>
            <person name="Hutchinson M.I."/>
            <person name="Powell A.J."/>
            <person name="Barry K."/>
            <person name="Miller A.N."/>
            <person name="Grigoriev I.V."/>
            <person name="Debuchy R."/>
            <person name="Gladieux P."/>
            <person name="Thoren M.H."/>
            <person name="Johannesson H."/>
        </authorList>
    </citation>
    <scope>NUCLEOTIDE SEQUENCE</scope>
    <source>
        <strain evidence="2">CBS 955.72</strain>
    </source>
</reference>
<accession>A0AAJ0HM99</accession>
<gene>
    <name evidence="2" type="ORF">B0T25DRAFT_539198</name>
</gene>
<keyword evidence="1" id="KW-0732">Signal</keyword>
<organism evidence="2 3">
    <name type="scientific">Lasiosphaeria hispida</name>
    <dbReference type="NCBI Taxonomy" id="260671"/>
    <lineage>
        <taxon>Eukaryota</taxon>
        <taxon>Fungi</taxon>
        <taxon>Dikarya</taxon>
        <taxon>Ascomycota</taxon>
        <taxon>Pezizomycotina</taxon>
        <taxon>Sordariomycetes</taxon>
        <taxon>Sordariomycetidae</taxon>
        <taxon>Sordariales</taxon>
        <taxon>Lasiosphaeriaceae</taxon>
        <taxon>Lasiosphaeria</taxon>
    </lineage>
</organism>
<keyword evidence="3" id="KW-1185">Reference proteome</keyword>
<feature type="chain" id="PRO_5042564456" evidence="1">
    <location>
        <begin position="32"/>
        <end position="100"/>
    </location>
</feature>
<reference evidence="2" key="1">
    <citation type="journal article" date="2023" name="Mol. Phylogenet. Evol.">
        <title>Genome-scale phylogeny and comparative genomics of the fungal order Sordariales.</title>
        <authorList>
            <person name="Hensen N."/>
            <person name="Bonometti L."/>
            <person name="Westerberg I."/>
            <person name="Brannstrom I.O."/>
            <person name="Guillou S."/>
            <person name="Cros-Aarteil S."/>
            <person name="Calhoun S."/>
            <person name="Haridas S."/>
            <person name="Kuo A."/>
            <person name="Mondo S."/>
            <person name="Pangilinan J."/>
            <person name="Riley R."/>
            <person name="LaButti K."/>
            <person name="Andreopoulos B."/>
            <person name="Lipzen A."/>
            <person name="Chen C."/>
            <person name="Yan M."/>
            <person name="Daum C."/>
            <person name="Ng V."/>
            <person name="Clum A."/>
            <person name="Steindorff A."/>
            <person name="Ohm R.A."/>
            <person name="Martin F."/>
            <person name="Silar P."/>
            <person name="Natvig D.O."/>
            <person name="Lalanne C."/>
            <person name="Gautier V."/>
            <person name="Ament-Velasquez S.L."/>
            <person name="Kruys A."/>
            <person name="Hutchinson M.I."/>
            <person name="Powell A.J."/>
            <person name="Barry K."/>
            <person name="Miller A.N."/>
            <person name="Grigoriev I.V."/>
            <person name="Debuchy R."/>
            <person name="Gladieux P."/>
            <person name="Hiltunen Thoren M."/>
            <person name="Johannesson H."/>
        </authorList>
    </citation>
    <scope>NUCLEOTIDE SEQUENCE</scope>
    <source>
        <strain evidence="2">CBS 955.72</strain>
    </source>
</reference>
<name>A0AAJ0HM99_9PEZI</name>
<protein>
    <submittedName>
        <fullName evidence="2">Uncharacterized protein</fullName>
    </submittedName>
</protein>
<evidence type="ECO:0000313" key="3">
    <source>
        <dbReference type="Proteomes" id="UP001275084"/>
    </source>
</evidence>
<evidence type="ECO:0000256" key="1">
    <source>
        <dbReference type="SAM" id="SignalP"/>
    </source>
</evidence>
<comment type="caution">
    <text evidence="2">The sequence shown here is derived from an EMBL/GenBank/DDBJ whole genome shotgun (WGS) entry which is preliminary data.</text>
</comment>
<dbReference type="Proteomes" id="UP001275084">
    <property type="component" value="Unassembled WGS sequence"/>
</dbReference>
<sequence>MRYRGRTATLDGKGLWSLWAYILFTQQTVAANRVGKIGPSVVVGYSGHALKGGWRAWRWGGPLVTVGAEIAPSAFSATPQSVVIYGSSIVAAAMVGRIGR</sequence>
<proteinExistence type="predicted"/>
<feature type="signal peptide" evidence="1">
    <location>
        <begin position="1"/>
        <end position="31"/>
    </location>
</feature>
<dbReference type="AlphaFoldDB" id="A0AAJ0HM99"/>
<dbReference type="EMBL" id="JAUIQD010000003">
    <property type="protein sequence ID" value="KAK3357455.1"/>
    <property type="molecule type" value="Genomic_DNA"/>
</dbReference>
<evidence type="ECO:0000313" key="2">
    <source>
        <dbReference type="EMBL" id="KAK3357455.1"/>
    </source>
</evidence>